<gene>
    <name evidence="1" type="ORF">ERS852411_02184</name>
</gene>
<proteinExistence type="predicted"/>
<dbReference type="Proteomes" id="UP000095746">
    <property type="component" value="Unassembled WGS sequence"/>
</dbReference>
<accession>A0A174I515</accession>
<reference evidence="1 2" key="1">
    <citation type="submission" date="2015-09" db="EMBL/GenBank/DDBJ databases">
        <authorList>
            <consortium name="Pathogen Informatics"/>
        </authorList>
    </citation>
    <scope>NUCLEOTIDE SEQUENCE [LARGE SCALE GENOMIC DNA]</scope>
    <source>
        <strain evidence="1 2">2789STDY5608854</strain>
    </source>
</reference>
<dbReference type="RefSeq" id="WP_021633147.1">
    <property type="nucleotide sequence ID" value="NZ_JADMOW010000047.1"/>
</dbReference>
<name>A0A174I515_FLAPL</name>
<dbReference type="EMBL" id="CYZT01000174">
    <property type="protein sequence ID" value="CUO80169.1"/>
    <property type="molecule type" value="Genomic_DNA"/>
</dbReference>
<sequence length="69" mass="7536">MSQKKEITTIQLIPIDDGRTLILYADSAATTKLAARKVDEAEFTAFCIESNCTATIFLAEGVPQKVVMN</sequence>
<evidence type="ECO:0000313" key="1">
    <source>
        <dbReference type="EMBL" id="CUO80169.1"/>
    </source>
</evidence>
<protein>
    <submittedName>
        <fullName evidence="1">Uncharacterized protein</fullName>
    </submittedName>
</protein>
<organism evidence="1 2">
    <name type="scientific">Flavonifractor plautii</name>
    <name type="common">Fusobacterium plautii</name>
    <dbReference type="NCBI Taxonomy" id="292800"/>
    <lineage>
        <taxon>Bacteria</taxon>
        <taxon>Bacillati</taxon>
        <taxon>Bacillota</taxon>
        <taxon>Clostridia</taxon>
        <taxon>Eubacteriales</taxon>
        <taxon>Oscillospiraceae</taxon>
        <taxon>Flavonifractor</taxon>
    </lineage>
</organism>
<dbReference type="AlphaFoldDB" id="A0A174I515"/>
<evidence type="ECO:0000313" key="2">
    <source>
        <dbReference type="Proteomes" id="UP000095746"/>
    </source>
</evidence>